<dbReference type="Proteomes" id="UP000301309">
    <property type="component" value="Unassembled WGS sequence"/>
</dbReference>
<dbReference type="GO" id="GO:0005829">
    <property type="term" value="C:cytosol"/>
    <property type="evidence" value="ECO:0007669"/>
    <property type="project" value="TreeGrafter"/>
</dbReference>
<dbReference type="SFLD" id="SFLDG01129">
    <property type="entry name" value="C1.5:_HAD__Beta-PGM__Phosphata"/>
    <property type="match status" value="1"/>
</dbReference>
<dbReference type="InterPro" id="IPR036412">
    <property type="entry name" value="HAD-like_sf"/>
</dbReference>
<dbReference type="Gene3D" id="3.40.50.1000">
    <property type="entry name" value="HAD superfamily/HAD-like"/>
    <property type="match status" value="1"/>
</dbReference>
<dbReference type="RefSeq" id="WP_344590523.1">
    <property type="nucleotide sequence ID" value="NZ_BAAASO010000001.1"/>
</dbReference>
<dbReference type="AlphaFoldDB" id="A0A4D4LAU9"/>
<dbReference type="InterPro" id="IPR041492">
    <property type="entry name" value="HAD_2"/>
</dbReference>
<keyword evidence="2" id="KW-1185">Reference proteome</keyword>
<dbReference type="SFLD" id="SFLDS00003">
    <property type="entry name" value="Haloacid_Dehalogenase"/>
    <property type="match status" value="1"/>
</dbReference>
<reference evidence="1 2" key="1">
    <citation type="journal article" date="2020" name="Int. J. Syst. Evol. Microbiol.">
        <title>Reclassification of Streptomyces castelarensis and Streptomyces sporoclivatus as later heterotypic synonyms of Streptomyces antimycoticus.</title>
        <authorList>
            <person name="Komaki H."/>
            <person name="Tamura T."/>
        </authorList>
    </citation>
    <scope>NUCLEOTIDE SEQUENCE [LARGE SCALE GENOMIC DNA]</scope>
    <source>
        <strain evidence="1 2">NBRC 13459</strain>
    </source>
</reference>
<sequence>MPLLVLWDTDHTLVDTRGVGRELWAEAFEEVTGRPMREQAKIDGSTERVILRETLRLHGLPDSRALFERFARALGAVHARRAAELRERGRALPGASSLLAALAARDGITQTVMTGNIRAVAEVKLAAFGLDPYIDLSTGAFGEDADERPELVGTALRRAQTPSGNAVLVGDTPYDVEGGLSCGVRVIGVATGRTSAEDLRAAGATEVVEDLADTESMLKLLTKRTNPSVHR</sequence>
<comment type="caution">
    <text evidence="1">The sequence shown here is derived from an EMBL/GenBank/DDBJ whole genome shotgun (WGS) entry which is preliminary data.</text>
</comment>
<proteinExistence type="predicted"/>
<dbReference type="GO" id="GO:0006281">
    <property type="term" value="P:DNA repair"/>
    <property type="evidence" value="ECO:0007669"/>
    <property type="project" value="TreeGrafter"/>
</dbReference>
<dbReference type="InterPro" id="IPR023214">
    <property type="entry name" value="HAD_sf"/>
</dbReference>
<dbReference type="PANTHER" id="PTHR43434">
    <property type="entry name" value="PHOSPHOGLYCOLATE PHOSPHATASE"/>
    <property type="match status" value="1"/>
</dbReference>
<gene>
    <name evidence="1" type="ORF">SVIO_058260</name>
</gene>
<dbReference type="InterPro" id="IPR050155">
    <property type="entry name" value="HAD-like_hydrolase_sf"/>
</dbReference>
<evidence type="ECO:0000313" key="2">
    <source>
        <dbReference type="Proteomes" id="UP000301309"/>
    </source>
</evidence>
<evidence type="ECO:0000313" key="1">
    <source>
        <dbReference type="EMBL" id="GDY55203.1"/>
    </source>
</evidence>
<organism evidence="1 2">
    <name type="scientific">Streptomyces violaceusniger</name>
    <dbReference type="NCBI Taxonomy" id="68280"/>
    <lineage>
        <taxon>Bacteria</taxon>
        <taxon>Bacillati</taxon>
        <taxon>Actinomycetota</taxon>
        <taxon>Actinomycetes</taxon>
        <taxon>Kitasatosporales</taxon>
        <taxon>Streptomycetaceae</taxon>
        <taxon>Streptomyces</taxon>
        <taxon>Streptomyces violaceusniger group</taxon>
    </lineage>
</organism>
<accession>A0A4D4LAU9</accession>
<name>A0A4D4LAU9_STRVO</name>
<dbReference type="SUPFAM" id="SSF56784">
    <property type="entry name" value="HAD-like"/>
    <property type="match status" value="1"/>
</dbReference>
<dbReference type="EMBL" id="BJHW01000001">
    <property type="protein sequence ID" value="GDY55203.1"/>
    <property type="molecule type" value="Genomic_DNA"/>
</dbReference>
<dbReference type="Gene3D" id="1.10.150.240">
    <property type="entry name" value="Putative phosphatase, domain 2"/>
    <property type="match status" value="1"/>
</dbReference>
<dbReference type="Pfam" id="PF13419">
    <property type="entry name" value="HAD_2"/>
    <property type="match status" value="1"/>
</dbReference>
<dbReference type="InterPro" id="IPR023198">
    <property type="entry name" value="PGP-like_dom2"/>
</dbReference>
<dbReference type="GO" id="GO:0008967">
    <property type="term" value="F:phosphoglycolate phosphatase activity"/>
    <property type="evidence" value="ECO:0007669"/>
    <property type="project" value="TreeGrafter"/>
</dbReference>
<dbReference type="PANTHER" id="PTHR43434:SF1">
    <property type="entry name" value="PHOSPHOGLYCOLATE PHOSPHATASE"/>
    <property type="match status" value="1"/>
</dbReference>
<protein>
    <submittedName>
        <fullName evidence="1">Haloacid dehalogenase</fullName>
    </submittedName>
</protein>